<dbReference type="Proteomes" id="UP001166286">
    <property type="component" value="Unassembled WGS sequence"/>
</dbReference>
<keyword evidence="2 4" id="KW-0479">Metal-binding</keyword>
<dbReference type="GO" id="GO:0005506">
    <property type="term" value="F:iron ion binding"/>
    <property type="evidence" value="ECO:0007669"/>
    <property type="project" value="InterPro"/>
</dbReference>
<accession>A0AA39V1C9</accession>
<dbReference type="InterPro" id="IPR002401">
    <property type="entry name" value="Cyt_P450_E_grp-I"/>
</dbReference>
<dbReference type="GO" id="GO:0004497">
    <property type="term" value="F:monooxygenase activity"/>
    <property type="evidence" value="ECO:0007669"/>
    <property type="project" value="UniProtKB-KW"/>
</dbReference>
<gene>
    <name evidence="6" type="ORF">JMJ35_010562</name>
</gene>
<dbReference type="Pfam" id="PF00067">
    <property type="entry name" value="p450"/>
    <property type="match status" value="1"/>
</dbReference>
<evidence type="ECO:0000256" key="2">
    <source>
        <dbReference type="ARBA" id="ARBA00022723"/>
    </source>
</evidence>
<dbReference type="CDD" id="cd11060">
    <property type="entry name" value="CYP57A1-like"/>
    <property type="match status" value="1"/>
</dbReference>
<keyword evidence="4 5" id="KW-0349">Heme</keyword>
<dbReference type="Gene3D" id="1.10.630.10">
    <property type="entry name" value="Cytochrome P450"/>
    <property type="match status" value="1"/>
</dbReference>
<dbReference type="InterPro" id="IPR050121">
    <property type="entry name" value="Cytochrome_P450_monoxygenase"/>
</dbReference>
<protein>
    <recommendedName>
        <fullName evidence="8">Pisatin demethylase</fullName>
    </recommendedName>
</protein>
<dbReference type="PRINTS" id="PR00385">
    <property type="entry name" value="P450"/>
</dbReference>
<comment type="cofactor">
    <cofactor evidence="1 4">
        <name>heme</name>
        <dbReference type="ChEBI" id="CHEBI:30413"/>
    </cofactor>
</comment>
<dbReference type="PROSITE" id="PS00086">
    <property type="entry name" value="CYTOCHROME_P450"/>
    <property type="match status" value="1"/>
</dbReference>
<name>A0AA39V1C9_9LECA</name>
<keyword evidence="7" id="KW-1185">Reference proteome</keyword>
<sequence>MVPSCQSYISDIRSTYEGTTIPSLGGANRGTEHILRTDIHRQAERRKQTAPLYQWNTLSTIETQLEAPLQELLARLDELAESKEETELNLWFHYYALDAIGTIALGQPFGLLQKRGDVAGLMKTVQQFARYGAIVGVFAELHPLIYRVMSLMTSKGAYGLGYLAQVMNQAIAKEEKVGRHSNHLHNDFISIMFAMHDRDPTGFTQDDIRYHIIHSIGGGSDTTAITIGAVIYYLCKSETVLHKLRRELEQSRHARRLSHPVKWKEAQDCPYLQVVIKEAMRMCPGNGLPMPRIVPEGGLTLAGHSIPAGAVVGINAWVSNFDHRVFGADSALFRPERWLEANKEQLSQMDSYFLTFGKGPRVCLGKNIAFMQLNKVIPELVLNYDFELIGGPGAEWTLLNDWFVRQKDFRVRIAKRRA</sequence>
<keyword evidence="3 4" id="KW-0408">Iron</keyword>
<dbReference type="PANTHER" id="PTHR24305:SF190">
    <property type="entry name" value="P450, PUTATIVE (EUROFUNG)-RELATED"/>
    <property type="match status" value="1"/>
</dbReference>
<reference evidence="6" key="1">
    <citation type="submission" date="2023-03" db="EMBL/GenBank/DDBJ databases">
        <title>Complete genome of Cladonia borealis.</title>
        <authorList>
            <person name="Park H."/>
        </authorList>
    </citation>
    <scope>NUCLEOTIDE SEQUENCE</scope>
    <source>
        <strain evidence="6">ANT050790</strain>
    </source>
</reference>
<dbReference type="InterPro" id="IPR036396">
    <property type="entry name" value="Cyt_P450_sf"/>
</dbReference>
<dbReference type="InterPro" id="IPR017972">
    <property type="entry name" value="Cyt_P450_CS"/>
</dbReference>
<evidence type="ECO:0000256" key="1">
    <source>
        <dbReference type="ARBA" id="ARBA00001971"/>
    </source>
</evidence>
<comment type="similarity">
    <text evidence="5">Belongs to the cytochrome P450 family.</text>
</comment>
<dbReference type="AlphaFoldDB" id="A0AA39V1C9"/>
<evidence type="ECO:0000256" key="4">
    <source>
        <dbReference type="PIRSR" id="PIRSR602401-1"/>
    </source>
</evidence>
<dbReference type="InterPro" id="IPR001128">
    <property type="entry name" value="Cyt_P450"/>
</dbReference>
<dbReference type="SUPFAM" id="SSF48264">
    <property type="entry name" value="Cytochrome P450"/>
    <property type="match status" value="1"/>
</dbReference>
<evidence type="ECO:0000256" key="5">
    <source>
        <dbReference type="RuleBase" id="RU000461"/>
    </source>
</evidence>
<organism evidence="6 7">
    <name type="scientific">Cladonia borealis</name>
    <dbReference type="NCBI Taxonomy" id="184061"/>
    <lineage>
        <taxon>Eukaryota</taxon>
        <taxon>Fungi</taxon>
        <taxon>Dikarya</taxon>
        <taxon>Ascomycota</taxon>
        <taxon>Pezizomycotina</taxon>
        <taxon>Lecanoromycetes</taxon>
        <taxon>OSLEUM clade</taxon>
        <taxon>Lecanoromycetidae</taxon>
        <taxon>Lecanorales</taxon>
        <taxon>Lecanorineae</taxon>
        <taxon>Cladoniaceae</taxon>
        <taxon>Cladonia</taxon>
    </lineage>
</organism>
<evidence type="ECO:0008006" key="8">
    <source>
        <dbReference type="Google" id="ProtNLM"/>
    </source>
</evidence>
<evidence type="ECO:0000313" key="6">
    <source>
        <dbReference type="EMBL" id="KAK0507104.1"/>
    </source>
</evidence>
<dbReference type="PRINTS" id="PR00463">
    <property type="entry name" value="EP450I"/>
</dbReference>
<dbReference type="GO" id="GO:0016705">
    <property type="term" value="F:oxidoreductase activity, acting on paired donors, with incorporation or reduction of molecular oxygen"/>
    <property type="evidence" value="ECO:0007669"/>
    <property type="project" value="InterPro"/>
</dbReference>
<evidence type="ECO:0000256" key="3">
    <source>
        <dbReference type="ARBA" id="ARBA00023004"/>
    </source>
</evidence>
<evidence type="ECO:0000313" key="7">
    <source>
        <dbReference type="Proteomes" id="UP001166286"/>
    </source>
</evidence>
<keyword evidence="5" id="KW-0560">Oxidoreductase</keyword>
<feature type="binding site" description="axial binding residue" evidence="4">
    <location>
        <position position="363"/>
    </location>
    <ligand>
        <name>heme</name>
        <dbReference type="ChEBI" id="CHEBI:30413"/>
    </ligand>
    <ligandPart>
        <name>Fe</name>
        <dbReference type="ChEBI" id="CHEBI:18248"/>
    </ligandPart>
</feature>
<dbReference type="EMBL" id="JAFEKC020000025">
    <property type="protein sequence ID" value="KAK0507104.1"/>
    <property type="molecule type" value="Genomic_DNA"/>
</dbReference>
<keyword evidence="5" id="KW-0503">Monooxygenase</keyword>
<dbReference type="GO" id="GO:0020037">
    <property type="term" value="F:heme binding"/>
    <property type="evidence" value="ECO:0007669"/>
    <property type="project" value="InterPro"/>
</dbReference>
<dbReference type="PANTHER" id="PTHR24305">
    <property type="entry name" value="CYTOCHROME P450"/>
    <property type="match status" value="1"/>
</dbReference>
<proteinExistence type="inferred from homology"/>
<comment type="caution">
    <text evidence="6">The sequence shown here is derived from an EMBL/GenBank/DDBJ whole genome shotgun (WGS) entry which is preliminary data.</text>
</comment>